<dbReference type="STRING" id="1618574.UT24_C0024G0010"/>
<dbReference type="Proteomes" id="UP000033881">
    <property type="component" value="Unassembled WGS sequence"/>
</dbReference>
<comment type="caution">
    <text evidence="1">The sequence shown here is derived from an EMBL/GenBank/DDBJ whole genome shotgun (WGS) entry which is preliminary data.</text>
</comment>
<protein>
    <recommendedName>
        <fullName evidence="3">Ribbon-helix-helix domain-containing protein</fullName>
    </recommendedName>
</protein>
<proteinExistence type="predicted"/>
<dbReference type="SUPFAM" id="SSF47598">
    <property type="entry name" value="Ribbon-helix-helix"/>
    <property type="match status" value="1"/>
</dbReference>
<accession>A0A0G0MG70</accession>
<dbReference type="Gene3D" id="1.10.1220.10">
    <property type="entry name" value="Met repressor-like"/>
    <property type="match status" value="1"/>
</dbReference>
<sequence length="61" mass="7345">MNSYTVRSFKVNRDLWREFKIVCIQLEREMSDCFNEALETYLAKLHDKTSKQPILQKVIHV</sequence>
<organism evidence="1 2">
    <name type="scientific">Candidatus Woesebacteria bacterium GW2011_GWB1_39_12</name>
    <dbReference type="NCBI Taxonomy" id="1618574"/>
    <lineage>
        <taxon>Bacteria</taxon>
        <taxon>Candidatus Woeseibacteriota</taxon>
    </lineage>
</organism>
<dbReference type="InterPro" id="IPR013321">
    <property type="entry name" value="Arc_rbn_hlx_hlx"/>
</dbReference>
<dbReference type="InterPro" id="IPR010985">
    <property type="entry name" value="Ribbon_hlx_hlx"/>
</dbReference>
<evidence type="ECO:0000313" key="2">
    <source>
        <dbReference type="Proteomes" id="UP000033881"/>
    </source>
</evidence>
<evidence type="ECO:0000313" key="1">
    <source>
        <dbReference type="EMBL" id="KKQ99335.1"/>
    </source>
</evidence>
<dbReference type="GO" id="GO:0006355">
    <property type="term" value="P:regulation of DNA-templated transcription"/>
    <property type="evidence" value="ECO:0007669"/>
    <property type="project" value="InterPro"/>
</dbReference>
<evidence type="ECO:0008006" key="3">
    <source>
        <dbReference type="Google" id="ProtNLM"/>
    </source>
</evidence>
<name>A0A0G0MG70_9BACT</name>
<reference evidence="1 2" key="1">
    <citation type="journal article" date="2015" name="Nature">
        <title>rRNA introns, odd ribosomes, and small enigmatic genomes across a large radiation of phyla.</title>
        <authorList>
            <person name="Brown C.T."/>
            <person name="Hug L.A."/>
            <person name="Thomas B.C."/>
            <person name="Sharon I."/>
            <person name="Castelle C.J."/>
            <person name="Singh A."/>
            <person name="Wilkins M.J."/>
            <person name="Williams K.H."/>
            <person name="Banfield J.F."/>
        </authorList>
    </citation>
    <scope>NUCLEOTIDE SEQUENCE [LARGE SCALE GENOMIC DNA]</scope>
</reference>
<dbReference type="EMBL" id="LBWB01000024">
    <property type="protein sequence ID" value="KKQ99335.1"/>
    <property type="molecule type" value="Genomic_DNA"/>
</dbReference>
<gene>
    <name evidence="1" type="ORF">UT24_C0024G0010</name>
</gene>
<dbReference type="AlphaFoldDB" id="A0A0G0MG70"/>